<dbReference type="InterPro" id="IPR027417">
    <property type="entry name" value="P-loop_NTPase"/>
</dbReference>
<dbReference type="PANTHER" id="PTHR18884">
    <property type="entry name" value="SEPTIN"/>
    <property type="match status" value="1"/>
</dbReference>
<feature type="region of interest" description="Disordered" evidence="1">
    <location>
        <begin position="788"/>
        <end position="833"/>
    </location>
</feature>
<feature type="region of interest" description="Disordered" evidence="1">
    <location>
        <begin position="1037"/>
        <end position="1060"/>
    </location>
</feature>
<evidence type="ECO:0000313" key="2">
    <source>
        <dbReference type="EMBL" id="PWN29594.1"/>
    </source>
</evidence>
<dbReference type="EMBL" id="KZ819663">
    <property type="protein sequence ID" value="PWN29594.1"/>
    <property type="molecule type" value="Genomic_DNA"/>
</dbReference>
<gene>
    <name evidence="2" type="ORF">BDZ90DRAFT_230456</name>
</gene>
<feature type="region of interest" description="Disordered" evidence="1">
    <location>
        <begin position="658"/>
        <end position="734"/>
    </location>
</feature>
<name>A0A316UX89_9BASI</name>
<feature type="compositionally biased region" description="Basic and acidic residues" evidence="1">
    <location>
        <begin position="868"/>
        <end position="884"/>
    </location>
</feature>
<feature type="compositionally biased region" description="Acidic residues" evidence="1">
    <location>
        <begin position="939"/>
        <end position="952"/>
    </location>
</feature>
<feature type="compositionally biased region" description="Polar residues" evidence="1">
    <location>
        <begin position="600"/>
        <end position="634"/>
    </location>
</feature>
<dbReference type="OrthoDB" id="10261408at2759"/>
<feature type="compositionally biased region" description="Polar residues" evidence="1">
    <location>
        <begin position="169"/>
        <end position="178"/>
    </location>
</feature>
<sequence>MPLWRRRSRRPEDAPSGPPQLPNVASARQSMSLTTLRDMYAPAKDRDITSSDAHVETSQPGPQATARVATFPSDQGTNDTNTVQLPEGVDMPVNLPAGTQPPAPGTWSRSAGRTPVAVTGDVNYRPGSMRPTFSSPSLSSAAAMDDIVSSGHSRSNTTGANAARPVNYSRPTTPSNAKKSAPTAGSDGERVAMPTSPPQYHRPLGVSNNSISTAPAPQQVSPAKTGAAKATSAISPRKRDRGPPPSAFAASGYNMASDFRISPAAHAAAQPQPSPQARRTMVESARAKTLRKSRAPTRLNVMVVGEAATGKTIFLRSLLQSMLGAGGEDGMSDSEEPLATISGDAKDLLQSFGLNARGRPGRTKQIQTVEGIELVPDQDVLLSGLCDEEELAQSPQRPSLRRNASSNSVVPSTRGQRRQRRGSNTSRLSASMSFLGSAAPPNRLSLNLIDTPGLPSVLPQSTLNSAANGPTPAFLRPIVDEIVSRYVRTLKEETKLRRVPSKTSGGDSEHVHVVVWFVQPSEILEGGRTWWREEQERIRWERREQREKARQEAERKKVEQLRAAQEKDLELAQSQTQGLARDGGKAANAKPDGPQRRRTLSTPGRPSSATSLGSASQKSSSRLNRGSATANDGSTAGGTGGRKRANSLKGMFQDLKIGSADAPLPPRRSQAGQLTENKSAAASTDDATDVKTSDSNGGPNLAQSQAGQAADDPQAGHDGDFVDDDEDDESSYLPTLSPSQKIVLSHLLPLVPVLPIIARADGLTVHQLEAARRGVQRGWQEVVDGLEARQQKRGSKGSNPPTEQWGWIGFDNGGRPTTGGGEQPQTPYDDDTDDTAAVKLIRIKSRRSYSSNLHQVGGRNAPAGEETEQLRDSPMDDRRRDRDSLYSSSQQSHGSSAVEHTAPLFARPTHKRGPGRSGSQSSGGHVGEGAASTTHGHDDESEDDEEQFDPADPDPRLLLGVQDVVPSRAQMEGRWPLAIWTPDLPRANITPAVEAREKARAKRLNEAAAQLQGRTRGEGEEEDDTRFSMIPTGVGDEATATQAPSAPTHTKAQQTRHQPLPLTRTYPTGSSLHLLNPAHSDFLALKAMLLGTHTGVILETSKETFEGWRGETLEMQQRQKAEAEKLQRAGKQDVQARGVGDKGGLGMGKNGDGPWVVV</sequence>
<feature type="compositionally biased region" description="Gly residues" evidence="1">
    <location>
        <begin position="1141"/>
        <end position="1151"/>
    </location>
</feature>
<dbReference type="STRING" id="1569628.A0A316UX89"/>
<feature type="compositionally biased region" description="Polar residues" evidence="1">
    <location>
        <begin position="72"/>
        <end position="84"/>
    </location>
</feature>
<feature type="compositionally biased region" description="Low complexity" evidence="1">
    <location>
        <begin position="885"/>
        <end position="896"/>
    </location>
</feature>
<feature type="compositionally biased region" description="Polar residues" evidence="1">
    <location>
        <begin position="150"/>
        <end position="160"/>
    </location>
</feature>
<accession>A0A316UX89</accession>
<keyword evidence="3" id="KW-1185">Reference proteome</keyword>
<feature type="compositionally biased region" description="Polar residues" evidence="1">
    <location>
        <begin position="1039"/>
        <end position="1057"/>
    </location>
</feature>
<reference evidence="2 3" key="1">
    <citation type="journal article" date="2018" name="Mol. Biol. Evol.">
        <title>Broad Genomic Sampling Reveals a Smut Pathogenic Ancestry of the Fungal Clade Ustilaginomycotina.</title>
        <authorList>
            <person name="Kijpornyongpan T."/>
            <person name="Mondo S.J."/>
            <person name="Barry K."/>
            <person name="Sandor L."/>
            <person name="Lee J."/>
            <person name="Lipzen A."/>
            <person name="Pangilinan J."/>
            <person name="LaButti K."/>
            <person name="Hainaut M."/>
            <person name="Henrissat B."/>
            <person name="Grigoriev I.V."/>
            <person name="Spatafora J.W."/>
            <person name="Aime M.C."/>
        </authorList>
    </citation>
    <scope>NUCLEOTIDE SEQUENCE [LARGE SCALE GENOMIC DNA]</scope>
    <source>
        <strain evidence="2 3">MCA 5214</strain>
    </source>
</reference>
<feature type="region of interest" description="Disordered" evidence="1">
    <location>
        <begin position="389"/>
        <end position="428"/>
    </location>
</feature>
<feature type="compositionally biased region" description="Polar residues" evidence="1">
    <location>
        <begin position="206"/>
        <end position="222"/>
    </location>
</feature>
<feature type="compositionally biased region" description="Low complexity" evidence="1">
    <location>
        <begin position="702"/>
        <end position="713"/>
    </location>
</feature>
<feature type="region of interest" description="Disordered" evidence="1">
    <location>
        <begin position="1127"/>
        <end position="1158"/>
    </location>
</feature>
<dbReference type="AlphaFoldDB" id="A0A316UX89"/>
<dbReference type="GeneID" id="37027299"/>
<feature type="compositionally biased region" description="Polar residues" evidence="1">
    <location>
        <begin position="131"/>
        <end position="140"/>
    </location>
</feature>
<dbReference type="RefSeq" id="XP_025364206.1">
    <property type="nucleotide sequence ID" value="XM_025505476.1"/>
</dbReference>
<evidence type="ECO:0000313" key="3">
    <source>
        <dbReference type="Proteomes" id="UP000245884"/>
    </source>
</evidence>
<feature type="region of interest" description="Disordered" evidence="1">
    <location>
        <begin position="849"/>
        <end position="957"/>
    </location>
</feature>
<feature type="region of interest" description="Disordered" evidence="1">
    <location>
        <begin position="559"/>
        <end position="646"/>
    </location>
</feature>
<feature type="region of interest" description="Disordered" evidence="1">
    <location>
        <begin position="1007"/>
        <end position="1026"/>
    </location>
</feature>
<protein>
    <recommendedName>
        <fullName evidence="4">Septin-type G domain-containing protein</fullName>
    </recommendedName>
</protein>
<dbReference type="Proteomes" id="UP000245884">
    <property type="component" value="Unassembled WGS sequence"/>
</dbReference>
<feature type="compositionally biased region" description="Basic and acidic residues" evidence="1">
    <location>
        <begin position="559"/>
        <end position="570"/>
    </location>
</feature>
<feature type="compositionally biased region" description="Polar residues" evidence="1">
    <location>
        <begin position="26"/>
        <end position="35"/>
    </location>
</feature>
<evidence type="ECO:0008006" key="4">
    <source>
        <dbReference type="Google" id="ProtNLM"/>
    </source>
</evidence>
<proteinExistence type="predicted"/>
<feature type="region of interest" description="Disordered" evidence="1">
    <location>
        <begin position="1"/>
        <end position="251"/>
    </location>
</feature>
<dbReference type="Gene3D" id="3.40.50.300">
    <property type="entry name" value="P-loop containing nucleotide triphosphate hydrolases"/>
    <property type="match status" value="2"/>
</dbReference>
<feature type="compositionally biased region" description="Basic and acidic residues" evidence="1">
    <location>
        <begin position="43"/>
        <end position="55"/>
    </location>
</feature>
<feature type="compositionally biased region" description="Acidic residues" evidence="1">
    <location>
        <begin position="721"/>
        <end position="730"/>
    </location>
</feature>
<organism evidence="2 3">
    <name type="scientific">Jaminaea rosea</name>
    <dbReference type="NCBI Taxonomy" id="1569628"/>
    <lineage>
        <taxon>Eukaryota</taxon>
        <taxon>Fungi</taxon>
        <taxon>Dikarya</taxon>
        <taxon>Basidiomycota</taxon>
        <taxon>Ustilaginomycotina</taxon>
        <taxon>Exobasidiomycetes</taxon>
        <taxon>Microstromatales</taxon>
        <taxon>Microstromatales incertae sedis</taxon>
        <taxon>Jaminaea</taxon>
    </lineage>
</organism>
<evidence type="ECO:0000256" key="1">
    <source>
        <dbReference type="SAM" id="MobiDB-lite"/>
    </source>
</evidence>
<feature type="compositionally biased region" description="Polar residues" evidence="1">
    <location>
        <begin position="393"/>
        <end position="411"/>
    </location>
</feature>